<dbReference type="Proteomes" id="UP000199645">
    <property type="component" value="Unassembled WGS sequence"/>
</dbReference>
<accession>A0A1I2HGW5</accession>
<dbReference type="AlphaFoldDB" id="A0A1I2HGW5"/>
<gene>
    <name evidence="1" type="ORF">SAMN05421541_108103</name>
</gene>
<protein>
    <submittedName>
        <fullName evidence="1">Uncharacterized protein</fullName>
    </submittedName>
</protein>
<organism evidence="1 2">
    <name type="scientific">Actinoplanes philippinensis</name>
    <dbReference type="NCBI Taxonomy" id="35752"/>
    <lineage>
        <taxon>Bacteria</taxon>
        <taxon>Bacillati</taxon>
        <taxon>Actinomycetota</taxon>
        <taxon>Actinomycetes</taxon>
        <taxon>Micromonosporales</taxon>
        <taxon>Micromonosporaceae</taxon>
        <taxon>Actinoplanes</taxon>
    </lineage>
</organism>
<evidence type="ECO:0000313" key="2">
    <source>
        <dbReference type="Proteomes" id="UP000199645"/>
    </source>
</evidence>
<dbReference type="RefSeq" id="WP_143133863.1">
    <property type="nucleotide sequence ID" value="NZ_BOMT01000085.1"/>
</dbReference>
<sequence>MALLDQFDKDAESVFAEIIERAGRPVQLRDIREVIVRGGADPAVVNRRWKSTQKRLAEHPQINRPDKTHYEWSPVKVTSEKALTELTDLALKSSRDWIVRPYVKAIKNVLAAVENSGPRARPDWTEQSTREKVTLLADVVAGADQLAAEDQKAPEIVAWLMREAQDNRLDVIGPVGATVDFDVERHEVNARTGVRVRIRRCGFIWTGTGKPIVVLKAQAEPVS</sequence>
<name>A0A1I2HGW5_9ACTN</name>
<dbReference type="OrthoDB" id="3298795at2"/>
<dbReference type="EMBL" id="FONV01000008">
    <property type="protein sequence ID" value="SFF28127.1"/>
    <property type="molecule type" value="Genomic_DNA"/>
</dbReference>
<keyword evidence="2" id="KW-1185">Reference proteome</keyword>
<proteinExistence type="predicted"/>
<evidence type="ECO:0000313" key="1">
    <source>
        <dbReference type="EMBL" id="SFF28127.1"/>
    </source>
</evidence>
<reference evidence="1 2" key="1">
    <citation type="submission" date="2016-10" db="EMBL/GenBank/DDBJ databases">
        <authorList>
            <person name="de Groot N.N."/>
        </authorList>
    </citation>
    <scope>NUCLEOTIDE SEQUENCE [LARGE SCALE GENOMIC DNA]</scope>
    <source>
        <strain evidence="1 2">DSM 43019</strain>
    </source>
</reference>